<keyword evidence="3" id="KW-1185">Reference proteome</keyword>
<organismHost>
    <name type="scientific">Pseudomonas chlororaphis</name>
    <dbReference type="NCBI Taxonomy" id="587753"/>
</organismHost>
<feature type="region of interest" description="Disordered" evidence="1">
    <location>
        <begin position="106"/>
        <end position="139"/>
    </location>
</feature>
<dbReference type="KEGG" id="vg:6372579"/>
<sequence length="139" mass="15252">MDQSSTELLVKEMAKKGFYVGERRPSDDVDLEVFVTITRPSPSAEYLGFKRTKPRPANIDSDQYFEVQPVVKVVRRAGTGDHMVLATNPITGLGDIEMDTMIGNGGRAERRMGKHGNLSSAKHGVDGGWVPPLPVINRS</sequence>
<dbReference type="EMBL" id="EU197055">
    <property type="protein sequence ID" value="ABY62886.1"/>
    <property type="molecule type" value="Genomic_DNA"/>
</dbReference>
<proteinExistence type="predicted"/>
<dbReference type="Proteomes" id="UP000002421">
    <property type="component" value="Segment"/>
</dbReference>
<accession>B3FK28</accession>
<gene>
    <name evidence="2" type="ORF">201phi2-1p053</name>
</gene>
<evidence type="ECO:0000313" key="2">
    <source>
        <dbReference type="EMBL" id="ABY62886.1"/>
    </source>
</evidence>
<name>B3FK28_BP201</name>
<organism evidence="2 3">
    <name type="scientific">Pseudomonas phage 201phi2-1</name>
    <name type="common">Pseudomonas chlororaphis phage 201phi2-1</name>
    <dbReference type="NCBI Taxonomy" id="198110"/>
    <lineage>
        <taxon>Viruses</taxon>
        <taxon>Duplodnaviria</taxon>
        <taxon>Heunggongvirae</taxon>
        <taxon>Uroviricota</taxon>
        <taxon>Caudoviricetes</taxon>
        <taxon>Chimalliviridae</taxon>
        <taxon>Serwervirus</taxon>
        <taxon>Serwervirus 201phi21</taxon>
    </lineage>
</organism>
<protein>
    <submittedName>
        <fullName evidence="2">Uncharacterized protein</fullName>
    </submittedName>
</protein>
<dbReference type="RefSeq" id="YP_001956778.1">
    <property type="nucleotide sequence ID" value="NC_010821.1"/>
</dbReference>
<evidence type="ECO:0000313" key="3">
    <source>
        <dbReference type="Proteomes" id="UP000002421"/>
    </source>
</evidence>
<reference evidence="2 3" key="1">
    <citation type="journal article" date="2008" name="Virology">
        <title>Characterization of Pseudomonas chlororaphis myovirus 201varphi2-1 via genomic sequencing, mass spectrometry, and electron microscopy.</title>
        <authorList>
            <person name="Thomas J.A."/>
            <person name="Rolando M.R."/>
            <person name="Carroll C.A."/>
            <person name="Shen P.S."/>
            <person name="Belnap D.M."/>
            <person name="Weintraub S.T."/>
            <person name="Serwer P."/>
            <person name="Hardies S.C."/>
        </authorList>
    </citation>
    <scope>NUCLEOTIDE SEQUENCE</scope>
</reference>
<evidence type="ECO:0000256" key="1">
    <source>
        <dbReference type="SAM" id="MobiDB-lite"/>
    </source>
</evidence>